<dbReference type="PANTHER" id="PTHR43298">
    <property type="entry name" value="MULTIDRUG RESISTANCE PROTEIN NORM-RELATED"/>
    <property type="match status" value="1"/>
</dbReference>
<evidence type="ECO:0000256" key="9">
    <source>
        <dbReference type="ARBA" id="ARBA00031636"/>
    </source>
</evidence>
<keyword evidence="2" id="KW-0813">Transport</keyword>
<dbReference type="GO" id="GO:0015297">
    <property type="term" value="F:antiporter activity"/>
    <property type="evidence" value="ECO:0007669"/>
    <property type="project" value="UniProtKB-KW"/>
</dbReference>
<proteinExistence type="predicted"/>
<keyword evidence="8 10" id="KW-0472">Membrane</keyword>
<reference evidence="11" key="1">
    <citation type="submission" date="2020-10" db="EMBL/GenBank/DDBJ databases">
        <authorList>
            <person name="Gilroy R."/>
        </authorList>
    </citation>
    <scope>NUCLEOTIDE SEQUENCE</scope>
    <source>
        <strain evidence="11">G3-3990</strain>
    </source>
</reference>
<evidence type="ECO:0000256" key="10">
    <source>
        <dbReference type="SAM" id="Phobius"/>
    </source>
</evidence>
<keyword evidence="4" id="KW-1003">Cell membrane</keyword>
<feature type="transmembrane region" description="Helical" evidence="10">
    <location>
        <begin position="36"/>
        <end position="58"/>
    </location>
</feature>
<dbReference type="CDD" id="cd13140">
    <property type="entry name" value="MATE_like_1"/>
    <property type="match status" value="1"/>
</dbReference>
<evidence type="ECO:0000256" key="4">
    <source>
        <dbReference type="ARBA" id="ARBA00022475"/>
    </source>
</evidence>
<evidence type="ECO:0000256" key="7">
    <source>
        <dbReference type="ARBA" id="ARBA00023065"/>
    </source>
</evidence>
<dbReference type="InterPro" id="IPR002528">
    <property type="entry name" value="MATE_fam"/>
</dbReference>
<feature type="transmembrane region" description="Helical" evidence="10">
    <location>
        <begin position="165"/>
        <end position="184"/>
    </location>
</feature>
<keyword evidence="6 10" id="KW-1133">Transmembrane helix</keyword>
<protein>
    <recommendedName>
        <fullName evidence="9">Multidrug-efflux transporter</fullName>
    </recommendedName>
</protein>
<reference evidence="11" key="2">
    <citation type="journal article" date="2021" name="PeerJ">
        <title>Extensive microbial diversity within the chicken gut microbiome revealed by metagenomics and culture.</title>
        <authorList>
            <person name="Gilroy R."/>
            <person name="Ravi A."/>
            <person name="Getino M."/>
            <person name="Pursley I."/>
            <person name="Horton D.L."/>
            <person name="Alikhan N.F."/>
            <person name="Baker D."/>
            <person name="Gharbi K."/>
            <person name="Hall N."/>
            <person name="Watson M."/>
            <person name="Adriaenssens E.M."/>
            <person name="Foster-Nyarko E."/>
            <person name="Jarju S."/>
            <person name="Secka A."/>
            <person name="Antonio M."/>
            <person name="Oren A."/>
            <person name="Chaudhuri R.R."/>
            <person name="La Ragione R."/>
            <person name="Hildebrand F."/>
            <person name="Pallen M.J."/>
        </authorList>
    </citation>
    <scope>NUCLEOTIDE SEQUENCE</scope>
    <source>
        <strain evidence="11">G3-3990</strain>
    </source>
</reference>
<keyword evidence="5 10" id="KW-0812">Transmembrane</keyword>
<dbReference type="InterPro" id="IPR048279">
    <property type="entry name" value="MdtK-like"/>
</dbReference>
<evidence type="ECO:0000256" key="3">
    <source>
        <dbReference type="ARBA" id="ARBA00022449"/>
    </source>
</evidence>
<sequence>MKDLTSGSIQQGIWSMAIPLITGSFVQMAYNMTDMIWLGHLGSESVAAVGVAGFFTWLCNSLSFTGKIGAEVTISQSLGAEKRKRAALYANQAALLSSIMAILYALFILIAAPGLVSLFKLESHIADMSVEYLRLVVPGIFFTFNNNTFSGLYNGQGDSKTPLKIVSIGLVANIILDPLLIYGLGPIPAMGTAGAAIATSSAQMLVYAIFTSKLYFKRPTIGQLHFISRPSKKLMGRIAQLGAPVSAQSALFSMFSMTLGGMAASWGHVGVATQSIGAQIEAVTWMTSAGFSTALAAFVGQNYGAGQFERIRKGYAYTLRLAMCISGVAALLFFFLGEELFGIFVEDPATLATGKDYMRILALSQLFMAIESVTAGAFNGSGRTMPPAIVGISMNALRLPMAYLLMAVPALGLNGIWWSISGSSILKGIILYIWYKLFRKQMHNEKGHPTRSWFYKPSALLGKMYAIASRLWQQ</sequence>
<feature type="transmembrane region" description="Helical" evidence="10">
    <location>
        <begin position="12"/>
        <end position="30"/>
    </location>
</feature>
<keyword evidence="3" id="KW-0050">Antiport</keyword>
<evidence type="ECO:0000256" key="2">
    <source>
        <dbReference type="ARBA" id="ARBA00022448"/>
    </source>
</evidence>
<evidence type="ECO:0000256" key="1">
    <source>
        <dbReference type="ARBA" id="ARBA00004651"/>
    </source>
</evidence>
<organism evidence="11 12">
    <name type="scientific">Candidatus Gallipaludibacter merdavium</name>
    <dbReference type="NCBI Taxonomy" id="2840839"/>
    <lineage>
        <taxon>Bacteria</taxon>
        <taxon>Pseudomonadati</taxon>
        <taxon>Bacteroidota</taxon>
        <taxon>Bacteroidia</taxon>
        <taxon>Bacteroidales</taxon>
        <taxon>Candidatus Gallipaludibacter</taxon>
    </lineage>
</organism>
<dbReference type="NCBIfam" id="TIGR00797">
    <property type="entry name" value="matE"/>
    <property type="match status" value="1"/>
</dbReference>
<name>A0A9D9N418_9BACT</name>
<dbReference type="GO" id="GO:0005886">
    <property type="term" value="C:plasma membrane"/>
    <property type="evidence" value="ECO:0007669"/>
    <property type="project" value="UniProtKB-SubCell"/>
</dbReference>
<feature type="transmembrane region" description="Helical" evidence="10">
    <location>
        <begin position="390"/>
        <end position="410"/>
    </location>
</feature>
<comment type="caution">
    <text evidence="11">The sequence shown here is derived from an EMBL/GenBank/DDBJ whole genome shotgun (WGS) entry which is preliminary data.</text>
</comment>
<feature type="transmembrane region" description="Helical" evidence="10">
    <location>
        <begin position="93"/>
        <end position="112"/>
    </location>
</feature>
<evidence type="ECO:0000256" key="6">
    <source>
        <dbReference type="ARBA" id="ARBA00022989"/>
    </source>
</evidence>
<dbReference type="Proteomes" id="UP000823641">
    <property type="component" value="Unassembled WGS sequence"/>
</dbReference>
<evidence type="ECO:0000256" key="8">
    <source>
        <dbReference type="ARBA" id="ARBA00023136"/>
    </source>
</evidence>
<evidence type="ECO:0000313" key="11">
    <source>
        <dbReference type="EMBL" id="MBO8459408.1"/>
    </source>
</evidence>
<dbReference type="EMBL" id="JADIMG010000035">
    <property type="protein sequence ID" value="MBO8459408.1"/>
    <property type="molecule type" value="Genomic_DNA"/>
</dbReference>
<comment type="subcellular location">
    <subcellularLocation>
        <location evidence="1">Cell membrane</location>
        <topology evidence="1">Multi-pass membrane protein</topology>
    </subcellularLocation>
</comment>
<accession>A0A9D9N418</accession>
<evidence type="ECO:0000313" key="12">
    <source>
        <dbReference type="Proteomes" id="UP000823641"/>
    </source>
</evidence>
<feature type="transmembrane region" description="Helical" evidence="10">
    <location>
        <begin position="357"/>
        <end position="378"/>
    </location>
</feature>
<gene>
    <name evidence="11" type="ORF">IAA73_03635</name>
</gene>
<dbReference type="Pfam" id="PF01554">
    <property type="entry name" value="MatE"/>
    <property type="match status" value="2"/>
</dbReference>
<feature type="transmembrane region" description="Helical" evidence="10">
    <location>
        <begin position="317"/>
        <end position="337"/>
    </location>
</feature>
<feature type="transmembrane region" description="Helical" evidence="10">
    <location>
        <begin position="282"/>
        <end position="305"/>
    </location>
</feature>
<dbReference type="PIRSF" id="PIRSF006603">
    <property type="entry name" value="DinF"/>
    <property type="match status" value="1"/>
</dbReference>
<feature type="transmembrane region" description="Helical" evidence="10">
    <location>
        <begin position="190"/>
        <end position="210"/>
    </location>
</feature>
<dbReference type="InterPro" id="IPR050222">
    <property type="entry name" value="MATE_MdtK"/>
</dbReference>
<dbReference type="AlphaFoldDB" id="A0A9D9N418"/>
<feature type="transmembrane region" description="Helical" evidence="10">
    <location>
        <begin position="238"/>
        <end position="262"/>
    </location>
</feature>
<feature type="transmembrane region" description="Helical" evidence="10">
    <location>
        <begin position="416"/>
        <end position="435"/>
    </location>
</feature>
<evidence type="ECO:0000256" key="5">
    <source>
        <dbReference type="ARBA" id="ARBA00022692"/>
    </source>
</evidence>
<dbReference type="PANTHER" id="PTHR43298:SF2">
    <property type="entry name" value="FMN_FAD EXPORTER YEEO-RELATED"/>
    <property type="match status" value="1"/>
</dbReference>
<dbReference type="GO" id="GO:0042910">
    <property type="term" value="F:xenobiotic transmembrane transporter activity"/>
    <property type="evidence" value="ECO:0007669"/>
    <property type="project" value="InterPro"/>
</dbReference>
<feature type="transmembrane region" description="Helical" evidence="10">
    <location>
        <begin position="132"/>
        <end position="153"/>
    </location>
</feature>
<dbReference type="GO" id="GO:0006811">
    <property type="term" value="P:monoatomic ion transport"/>
    <property type="evidence" value="ECO:0007669"/>
    <property type="project" value="UniProtKB-KW"/>
</dbReference>
<keyword evidence="7" id="KW-0406">Ion transport</keyword>